<feature type="signal peptide" evidence="16">
    <location>
        <begin position="1"/>
        <end position="27"/>
    </location>
</feature>
<evidence type="ECO:0000256" key="13">
    <source>
        <dbReference type="PROSITE-ProRule" id="PRU00124"/>
    </source>
</evidence>
<dbReference type="InterPro" id="IPR050685">
    <property type="entry name" value="LDLR"/>
</dbReference>
<dbReference type="EMBL" id="HBUF01564951">
    <property type="protein sequence ID" value="CAG6764114.1"/>
    <property type="molecule type" value="Transcribed_RNA"/>
</dbReference>
<feature type="disulfide bond" evidence="13">
    <location>
        <begin position="348"/>
        <end position="363"/>
    </location>
</feature>
<evidence type="ECO:0000256" key="10">
    <source>
        <dbReference type="ARBA" id="ARBA00023176"/>
    </source>
</evidence>
<proteinExistence type="inferred from homology"/>
<evidence type="ECO:0000313" key="18">
    <source>
        <dbReference type="EMBL" id="CAG6626965.1"/>
    </source>
</evidence>
<dbReference type="SUPFAM" id="SSF49854">
    <property type="entry name" value="Spermadhesin, CUB domain"/>
    <property type="match status" value="1"/>
</dbReference>
<dbReference type="InterPro" id="IPR000859">
    <property type="entry name" value="CUB_dom"/>
</dbReference>
<keyword evidence="7 15" id="KW-1133">Transmembrane helix</keyword>
<feature type="compositionally biased region" description="Polar residues" evidence="14">
    <location>
        <begin position="578"/>
        <end position="594"/>
    </location>
</feature>
<feature type="disulfide bond" evidence="13">
    <location>
        <begin position="395"/>
        <end position="410"/>
    </location>
</feature>
<sequence>MRILLSTMKLLAIVWIFLVGTSKKINAHLVASSCNDRILLDTSGIIESPDDHYNTGRGCRWIIPTPPNTTLQLKFHELSLDVDTDCMSSKKSPRPISCCKKNYVSIPSPGGMGLRHYCGNGTSLIKYGFYSVAPHTGETTIKLKTYPLSVHHGFRLEYRLVNTTRCEPNQFQCSNGACLDNKWRCDNKADCADQSDEHNCYEWCQSHDKIMCGIYPDVQCYNNRTQACDSVPDCDNRQDEKYCPGGGLLERQTMSDLVTVCPYQCGTGECYTKDQHCNGIPDCRDGTDELHCPICKSIKGDPVGLEKRCDDHLDCVNGIDELACHRECSGQIRCMTKHDKCFLLTQRCDGNFDCEDGSDEWMCPDNVIESLSQPCPRSGEKRCHNAQCVPSDMWCNGRIDCADGSDEKDCEAISSHTECPREEDRRCNNLACIPRSCWCNGIDECGDASDEEDCLRNSIIAAAIMAALLCALLVVIAVGCTCRLYNLRMIYAHGFMPAAPLSLRHRLAQNSLTLPSLMDDEFYHPEPPPAYSVAVGECPPPSSTLPHYSHPPSVHQPPPRRHRRLGSSRRVRPGGAHSCSSLTPLVESSPTTSLRGLLPPSHPPETPPSPSDIKSDDETMSTTSGSGGCGGNTGGHFVYSDDAELLSL</sequence>
<evidence type="ECO:0000256" key="9">
    <source>
        <dbReference type="ARBA" id="ARBA00023157"/>
    </source>
</evidence>
<comment type="similarity">
    <text evidence="2">Belongs to the LDLR family.</text>
</comment>
<dbReference type="GO" id="GO:0005886">
    <property type="term" value="C:plasma membrane"/>
    <property type="evidence" value="ECO:0007669"/>
    <property type="project" value="TreeGrafter"/>
</dbReference>
<dbReference type="EMBL" id="HBUF01063943">
    <property type="protein sequence ID" value="CAG6626965.1"/>
    <property type="molecule type" value="Transcribed_RNA"/>
</dbReference>
<keyword evidence="9 13" id="KW-1015">Disulfide bond</keyword>
<feature type="domain" description="CUB" evidence="17">
    <location>
        <begin position="34"/>
        <end position="161"/>
    </location>
</feature>
<protein>
    <submittedName>
        <fullName evidence="18">Low-density lipoprotein receptor-related protein 1B</fullName>
    </submittedName>
</protein>
<evidence type="ECO:0000256" key="12">
    <source>
        <dbReference type="ARBA" id="ARBA00037878"/>
    </source>
</evidence>
<comment type="subcellular location">
    <subcellularLocation>
        <location evidence="12">Membrane</location>
        <location evidence="12">Coated pit</location>
    </subcellularLocation>
    <subcellularLocation>
        <location evidence="1">Membrane</location>
        <topology evidence="1">Single-pass membrane protein</topology>
    </subcellularLocation>
</comment>
<evidence type="ECO:0000256" key="5">
    <source>
        <dbReference type="ARBA" id="ARBA00022729"/>
    </source>
</evidence>
<feature type="region of interest" description="Disordered" evidence="14">
    <location>
        <begin position="542"/>
        <end position="648"/>
    </location>
</feature>
<feature type="chain" id="PRO_5033670751" evidence="16">
    <location>
        <begin position="28"/>
        <end position="648"/>
    </location>
</feature>
<feature type="compositionally biased region" description="Gly residues" evidence="14">
    <location>
        <begin position="625"/>
        <end position="634"/>
    </location>
</feature>
<feature type="disulfide bond" evidence="13">
    <location>
        <begin position="185"/>
        <end position="200"/>
    </location>
</feature>
<dbReference type="EMBL" id="HBUF01241627">
    <property type="protein sequence ID" value="CAG6677133.1"/>
    <property type="molecule type" value="Transcribed_RNA"/>
</dbReference>
<feature type="disulfide bond" evidence="13">
    <location>
        <begin position="277"/>
        <end position="292"/>
    </location>
</feature>
<dbReference type="Gene3D" id="2.60.120.290">
    <property type="entry name" value="Spermadhesin, CUB domain"/>
    <property type="match status" value="1"/>
</dbReference>
<dbReference type="EMBL" id="HBUF01564950">
    <property type="protein sequence ID" value="CAG6764113.1"/>
    <property type="molecule type" value="Transcribed_RNA"/>
</dbReference>
<evidence type="ECO:0000256" key="7">
    <source>
        <dbReference type="ARBA" id="ARBA00022989"/>
    </source>
</evidence>
<keyword evidence="4 15" id="KW-0812">Transmembrane</keyword>
<keyword evidence="18" id="KW-0675">Receptor</keyword>
<feature type="compositionally biased region" description="Basic residues" evidence="14">
    <location>
        <begin position="558"/>
        <end position="572"/>
    </location>
</feature>
<dbReference type="Gene3D" id="4.10.400.10">
    <property type="entry name" value="Low-density Lipoprotein Receptor"/>
    <property type="match status" value="5"/>
</dbReference>
<keyword evidence="3" id="KW-0254">Endocytosis</keyword>
<dbReference type="FunFam" id="4.10.400.10:FF:000034">
    <property type="entry name" value="Low-density lipoprotein receptor-related protein 2"/>
    <property type="match status" value="1"/>
</dbReference>
<dbReference type="InterPro" id="IPR023415">
    <property type="entry name" value="LDLR_class-A_CS"/>
</dbReference>
<dbReference type="GO" id="GO:0005905">
    <property type="term" value="C:clathrin-coated pit"/>
    <property type="evidence" value="ECO:0007669"/>
    <property type="project" value="UniProtKB-KW"/>
</dbReference>
<feature type="disulfide bond" evidence="13">
    <location>
        <begin position="265"/>
        <end position="283"/>
    </location>
</feature>
<evidence type="ECO:0000256" key="16">
    <source>
        <dbReference type="SAM" id="SignalP"/>
    </source>
</evidence>
<evidence type="ECO:0000256" key="6">
    <source>
        <dbReference type="ARBA" id="ARBA00022737"/>
    </source>
</evidence>
<feature type="transmembrane region" description="Helical" evidence="15">
    <location>
        <begin position="459"/>
        <end position="480"/>
    </location>
</feature>
<dbReference type="AlphaFoldDB" id="A0A8D8Q890"/>
<evidence type="ECO:0000256" key="4">
    <source>
        <dbReference type="ARBA" id="ARBA00022692"/>
    </source>
</evidence>
<keyword evidence="18" id="KW-0449">Lipoprotein</keyword>
<dbReference type="InterPro" id="IPR035914">
    <property type="entry name" value="Sperma_CUB_dom_sf"/>
</dbReference>
<dbReference type="SUPFAM" id="SSF57424">
    <property type="entry name" value="LDL receptor-like module"/>
    <property type="match status" value="5"/>
</dbReference>
<evidence type="ECO:0000256" key="8">
    <source>
        <dbReference type="ARBA" id="ARBA00023136"/>
    </source>
</evidence>
<dbReference type="EMBL" id="HBUF01368628">
    <property type="protein sequence ID" value="CAG6724941.1"/>
    <property type="molecule type" value="Transcribed_RNA"/>
</dbReference>
<dbReference type="SMART" id="SM00192">
    <property type="entry name" value="LDLa"/>
    <property type="match status" value="6"/>
</dbReference>
<evidence type="ECO:0000259" key="17">
    <source>
        <dbReference type="PROSITE" id="PS01180"/>
    </source>
</evidence>
<dbReference type="CDD" id="cd00041">
    <property type="entry name" value="CUB"/>
    <property type="match status" value="1"/>
</dbReference>
<dbReference type="SMART" id="SM00042">
    <property type="entry name" value="CUB"/>
    <property type="match status" value="1"/>
</dbReference>
<dbReference type="InterPro" id="IPR036055">
    <property type="entry name" value="LDL_receptor-like_sf"/>
</dbReference>
<dbReference type="PRINTS" id="PR00261">
    <property type="entry name" value="LDLRECEPTOR"/>
</dbReference>
<dbReference type="EMBL" id="HBUF01063944">
    <property type="protein sequence ID" value="CAG6626966.1"/>
    <property type="molecule type" value="Transcribed_RNA"/>
</dbReference>
<feature type="disulfide bond" evidence="13">
    <location>
        <begin position="166"/>
        <end position="178"/>
    </location>
</feature>
<dbReference type="CDD" id="cd00112">
    <property type="entry name" value="LDLa"/>
    <property type="match status" value="5"/>
</dbReference>
<dbReference type="PANTHER" id="PTHR24270">
    <property type="entry name" value="LOW-DENSITY LIPOPROTEIN RECEPTOR-RELATED"/>
    <property type="match status" value="1"/>
</dbReference>
<evidence type="ECO:0000256" key="3">
    <source>
        <dbReference type="ARBA" id="ARBA00022583"/>
    </source>
</evidence>
<comment type="caution">
    <text evidence="13">Lacks conserved residue(s) required for the propagation of feature annotation.</text>
</comment>
<dbReference type="Pfam" id="PF00057">
    <property type="entry name" value="Ldl_recept_a"/>
    <property type="match status" value="3"/>
</dbReference>
<evidence type="ECO:0000256" key="11">
    <source>
        <dbReference type="ARBA" id="ARBA00023180"/>
    </source>
</evidence>
<feature type="disulfide bond" evidence="13">
    <location>
        <begin position="228"/>
        <end position="243"/>
    </location>
</feature>
<keyword evidence="5 16" id="KW-0732">Signal</keyword>
<keyword evidence="8 15" id="KW-0472">Membrane</keyword>
<feature type="disulfide bond" evidence="13">
    <location>
        <begin position="173"/>
        <end position="191"/>
    </location>
</feature>
<organism evidence="18">
    <name type="scientific">Cacopsylla melanoneura</name>
    <dbReference type="NCBI Taxonomy" id="428564"/>
    <lineage>
        <taxon>Eukaryota</taxon>
        <taxon>Metazoa</taxon>
        <taxon>Ecdysozoa</taxon>
        <taxon>Arthropoda</taxon>
        <taxon>Hexapoda</taxon>
        <taxon>Insecta</taxon>
        <taxon>Pterygota</taxon>
        <taxon>Neoptera</taxon>
        <taxon>Paraneoptera</taxon>
        <taxon>Hemiptera</taxon>
        <taxon>Sternorrhyncha</taxon>
        <taxon>Psylloidea</taxon>
        <taxon>Psyllidae</taxon>
        <taxon>Psyllinae</taxon>
        <taxon>Cacopsylla</taxon>
    </lineage>
</organism>
<accession>A0A8D8Q890</accession>
<dbReference type="PROSITE" id="PS50068">
    <property type="entry name" value="LDLRA_2"/>
    <property type="match status" value="6"/>
</dbReference>
<dbReference type="PROSITE" id="PS01180">
    <property type="entry name" value="CUB"/>
    <property type="match status" value="1"/>
</dbReference>
<keyword evidence="11" id="KW-0325">Glycoprotein</keyword>
<keyword evidence="6" id="KW-0677">Repeat</keyword>
<dbReference type="GO" id="GO:0006897">
    <property type="term" value="P:endocytosis"/>
    <property type="evidence" value="ECO:0007669"/>
    <property type="project" value="UniProtKB-KW"/>
</dbReference>
<dbReference type="PROSITE" id="PS01209">
    <property type="entry name" value="LDLRA_1"/>
    <property type="match status" value="3"/>
</dbReference>
<name>A0A8D8Q890_9HEMI</name>
<evidence type="ECO:0000256" key="15">
    <source>
        <dbReference type="SAM" id="Phobius"/>
    </source>
</evidence>
<dbReference type="EMBL" id="HBUF01564949">
    <property type="protein sequence ID" value="CAG6764112.1"/>
    <property type="molecule type" value="Transcribed_RNA"/>
</dbReference>
<feature type="disulfide bond" evidence="13">
    <location>
        <begin position="439"/>
        <end position="454"/>
    </location>
</feature>
<reference evidence="18" key="1">
    <citation type="submission" date="2021-05" db="EMBL/GenBank/DDBJ databases">
        <authorList>
            <person name="Alioto T."/>
            <person name="Alioto T."/>
            <person name="Gomez Garrido J."/>
        </authorList>
    </citation>
    <scope>NUCLEOTIDE SEQUENCE</scope>
</reference>
<feature type="disulfide bond" evidence="13">
    <location>
        <begin position="427"/>
        <end position="445"/>
    </location>
</feature>
<feature type="disulfide bond" evidence="13">
    <location>
        <begin position="383"/>
        <end position="401"/>
    </location>
</feature>
<evidence type="ECO:0000256" key="1">
    <source>
        <dbReference type="ARBA" id="ARBA00004167"/>
    </source>
</evidence>
<evidence type="ECO:0000256" key="2">
    <source>
        <dbReference type="ARBA" id="ARBA00009939"/>
    </source>
</evidence>
<evidence type="ECO:0000256" key="14">
    <source>
        <dbReference type="SAM" id="MobiDB-lite"/>
    </source>
</evidence>
<feature type="compositionally biased region" description="Pro residues" evidence="14">
    <location>
        <begin position="600"/>
        <end position="610"/>
    </location>
</feature>
<dbReference type="InterPro" id="IPR002172">
    <property type="entry name" value="LDrepeatLR_classA_rpt"/>
</dbReference>
<keyword evidence="10" id="KW-0168">Coated pit</keyword>